<comment type="caution">
    <text evidence="2">The sequence shown here is derived from an EMBL/GenBank/DDBJ whole genome shotgun (WGS) entry which is preliminary data.</text>
</comment>
<feature type="region of interest" description="Disordered" evidence="1">
    <location>
        <begin position="1"/>
        <end position="35"/>
    </location>
</feature>
<evidence type="ECO:0000256" key="1">
    <source>
        <dbReference type="SAM" id="MobiDB-lite"/>
    </source>
</evidence>
<organism evidence="2 3">
    <name type="scientific">Tanacetum coccineum</name>
    <dbReference type="NCBI Taxonomy" id="301880"/>
    <lineage>
        <taxon>Eukaryota</taxon>
        <taxon>Viridiplantae</taxon>
        <taxon>Streptophyta</taxon>
        <taxon>Embryophyta</taxon>
        <taxon>Tracheophyta</taxon>
        <taxon>Spermatophyta</taxon>
        <taxon>Magnoliopsida</taxon>
        <taxon>eudicotyledons</taxon>
        <taxon>Gunneridae</taxon>
        <taxon>Pentapetalae</taxon>
        <taxon>asterids</taxon>
        <taxon>campanulids</taxon>
        <taxon>Asterales</taxon>
        <taxon>Asteraceae</taxon>
        <taxon>Asteroideae</taxon>
        <taxon>Anthemideae</taxon>
        <taxon>Anthemidinae</taxon>
        <taxon>Tanacetum</taxon>
    </lineage>
</organism>
<protein>
    <recommendedName>
        <fullName evidence="4">Retrotransposon gag domain-containing protein</fullName>
    </recommendedName>
</protein>
<dbReference type="Proteomes" id="UP001151760">
    <property type="component" value="Unassembled WGS sequence"/>
</dbReference>
<accession>A0ABQ4YBI6</accession>
<reference evidence="2" key="2">
    <citation type="submission" date="2022-01" db="EMBL/GenBank/DDBJ databases">
        <authorList>
            <person name="Yamashiro T."/>
            <person name="Shiraishi A."/>
            <person name="Satake H."/>
            <person name="Nakayama K."/>
        </authorList>
    </citation>
    <scope>NUCLEOTIDE SEQUENCE</scope>
</reference>
<evidence type="ECO:0008006" key="4">
    <source>
        <dbReference type="Google" id="ProtNLM"/>
    </source>
</evidence>
<name>A0ABQ4YBI6_9ASTR</name>
<evidence type="ECO:0000313" key="2">
    <source>
        <dbReference type="EMBL" id="GJS74283.1"/>
    </source>
</evidence>
<evidence type="ECO:0000313" key="3">
    <source>
        <dbReference type="Proteomes" id="UP001151760"/>
    </source>
</evidence>
<gene>
    <name evidence="2" type="ORF">Tco_0707124</name>
</gene>
<dbReference type="EMBL" id="BQNB010010219">
    <property type="protein sequence ID" value="GJS74283.1"/>
    <property type="molecule type" value="Genomic_DNA"/>
</dbReference>
<sequence>MLNDRCDIPLNNEQNEPTQGNISKTSNEATQVTTPPQRNEFEELYASANQEPYPGCDFMTPLEFMAKFTHLKVSGKWIDTSFNDTLKFLQEAFLVRLQRLYKSNHTAKHMIWHATGKSTDSAFGKHLEEIHTLWTQFRKKRDKIETLLKDTQDLVYRLWRRCHNFM</sequence>
<proteinExistence type="predicted"/>
<feature type="compositionally biased region" description="Polar residues" evidence="1">
    <location>
        <begin position="11"/>
        <end position="35"/>
    </location>
</feature>
<keyword evidence="3" id="KW-1185">Reference proteome</keyword>
<reference evidence="2" key="1">
    <citation type="journal article" date="2022" name="Int. J. Mol. Sci.">
        <title>Draft Genome of Tanacetum Coccineum: Genomic Comparison of Closely Related Tanacetum-Family Plants.</title>
        <authorList>
            <person name="Yamashiro T."/>
            <person name="Shiraishi A."/>
            <person name="Nakayama K."/>
            <person name="Satake H."/>
        </authorList>
    </citation>
    <scope>NUCLEOTIDE SEQUENCE</scope>
</reference>